<dbReference type="InterPro" id="IPR036396">
    <property type="entry name" value="Cyt_P450_sf"/>
</dbReference>
<sequence length="600" mass="70208">METEKQFYPIRLINISEIKDNKMIGVNKENVELVVVNHNDEIKIFQGLCPHEKELLSFGEIDEELNIVCPAHQWKFNCISGENKCNSKGGLKTFYYEIVNGDIFIDKNELLEHKREMENAPAQRQVRIKTLKDLPGPKAIPVFGNSLSFLSKMTKVHLQYEEWAKKYGSFYKINVNGEDGVVISEVSYIKEILNQRPYKYRRFKNIRPVLEEMDVHNLFSTEGDEWKRSRKYVTQALSNKVLRSFYPSIKETTEDLYNHWERTLEKTSEIDVHKDIFNYSFDIISYLAFGQKIGTVGNEENKIQNNYKRVMNMIQFRIVVPVQYWKFFKLPKDHKLDNDLKEIKQGIWKYINEAKERIRLNPELKENPTNYIEALLQATDDQGLYLTDEEIYPSIFGTLVAGEDTTANTILWVLHYITDYPEVQKKMREEISLVLGDEKFLQIMDDSNQLEYVNAVIYEVMRLKPVIPVIALTTNEDCVIGEYEIQKDTDVFLLSHYRDQESCPFLKREAFDPERWVESKSITFHTNQSNLIPFGLGKRICPGKSLAMVEMKTILCMILKNYEISKSDKENKVEDHFNTTLGPSKFNIKIERINAPVLVV</sequence>
<dbReference type="InterPro" id="IPR017972">
    <property type="entry name" value="Cyt_P450_CS"/>
</dbReference>
<keyword evidence="2 9" id="KW-0349">Heme</keyword>
<dbReference type="InterPro" id="IPR001128">
    <property type="entry name" value="Cyt_P450"/>
</dbReference>
<dbReference type="PROSITE" id="PS00086">
    <property type="entry name" value="CYTOCHROME_P450"/>
    <property type="match status" value="1"/>
</dbReference>
<comment type="caution">
    <text evidence="12">The sequence shown here is derived from an EMBL/GenBank/DDBJ whole genome shotgun (WGS) entry which is preliminary data.</text>
</comment>
<dbReference type="Proteomes" id="UP000028712">
    <property type="component" value="Unassembled WGS sequence"/>
</dbReference>
<evidence type="ECO:0000256" key="2">
    <source>
        <dbReference type="ARBA" id="ARBA00022617"/>
    </source>
</evidence>
<dbReference type="InterPro" id="IPR050196">
    <property type="entry name" value="Cytochrome_P450_Monoox"/>
</dbReference>
<evidence type="ECO:0000256" key="5">
    <source>
        <dbReference type="ARBA" id="ARBA00023002"/>
    </source>
</evidence>
<comment type="similarity">
    <text evidence="1 10">Belongs to the cytochrome P450 family.</text>
</comment>
<dbReference type="Pfam" id="PF00067">
    <property type="entry name" value="p450"/>
    <property type="match status" value="1"/>
</dbReference>
<dbReference type="PANTHER" id="PTHR24291:SF50">
    <property type="entry name" value="BIFUNCTIONAL ALBAFLAVENONE MONOOXYGENASE_TERPENE SYNTHASE"/>
    <property type="match status" value="1"/>
</dbReference>
<dbReference type="eggNOG" id="COG2146">
    <property type="taxonomic scope" value="Bacteria"/>
</dbReference>
<dbReference type="GO" id="GO:0004497">
    <property type="term" value="F:monooxygenase activity"/>
    <property type="evidence" value="ECO:0007669"/>
    <property type="project" value="UniProtKB-KW"/>
</dbReference>
<dbReference type="PANTHER" id="PTHR24291">
    <property type="entry name" value="CYTOCHROME P450 FAMILY 4"/>
    <property type="match status" value="1"/>
</dbReference>
<dbReference type="SUPFAM" id="SSF50022">
    <property type="entry name" value="ISP domain"/>
    <property type="match status" value="1"/>
</dbReference>
<evidence type="ECO:0000313" key="13">
    <source>
        <dbReference type="EMBL" id="OXA97857.1"/>
    </source>
</evidence>
<evidence type="ECO:0000313" key="12">
    <source>
        <dbReference type="EMBL" id="KFF11197.1"/>
    </source>
</evidence>
<dbReference type="InterPro" id="IPR017941">
    <property type="entry name" value="Rieske_2Fe-2S"/>
</dbReference>
<evidence type="ECO:0000256" key="1">
    <source>
        <dbReference type="ARBA" id="ARBA00010617"/>
    </source>
</evidence>
<dbReference type="GO" id="GO:0005506">
    <property type="term" value="F:iron ion binding"/>
    <property type="evidence" value="ECO:0007669"/>
    <property type="project" value="InterPro"/>
</dbReference>
<keyword evidence="4 9" id="KW-0479">Metal-binding</keyword>
<keyword evidence="5 10" id="KW-0560">Oxidoreductase</keyword>
<dbReference type="EMBL" id="JPRM01000036">
    <property type="protein sequence ID" value="KFF11197.1"/>
    <property type="molecule type" value="Genomic_DNA"/>
</dbReference>
<dbReference type="PROSITE" id="PS51296">
    <property type="entry name" value="RIESKE"/>
    <property type="match status" value="1"/>
</dbReference>
<keyword evidence="15" id="KW-1185">Reference proteome</keyword>
<keyword evidence="3" id="KW-0001">2Fe-2S</keyword>
<dbReference type="Gene3D" id="2.102.10.10">
    <property type="entry name" value="Rieske [2Fe-2S] iron-sulphur domain"/>
    <property type="match status" value="1"/>
</dbReference>
<keyword evidence="8 10" id="KW-0503">Monooxygenase</keyword>
<dbReference type="Gene3D" id="1.10.630.10">
    <property type="entry name" value="Cytochrome P450"/>
    <property type="match status" value="1"/>
</dbReference>
<comment type="cofactor">
    <cofactor evidence="9">
        <name>heme</name>
        <dbReference type="ChEBI" id="CHEBI:30413"/>
    </cofactor>
</comment>
<dbReference type="GO" id="GO:0020037">
    <property type="term" value="F:heme binding"/>
    <property type="evidence" value="ECO:0007669"/>
    <property type="project" value="InterPro"/>
</dbReference>
<name>A0A086A3D3_FLAHY</name>
<keyword evidence="6 9" id="KW-0408">Iron</keyword>
<keyword evidence="7" id="KW-0411">Iron-sulfur</keyword>
<evidence type="ECO:0000256" key="10">
    <source>
        <dbReference type="RuleBase" id="RU000461"/>
    </source>
</evidence>
<dbReference type="PRINTS" id="PR00463">
    <property type="entry name" value="EP450I"/>
</dbReference>
<dbReference type="AlphaFoldDB" id="A0A086A3D3"/>
<evidence type="ECO:0000256" key="6">
    <source>
        <dbReference type="ARBA" id="ARBA00023004"/>
    </source>
</evidence>
<evidence type="ECO:0000256" key="4">
    <source>
        <dbReference type="ARBA" id="ARBA00022723"/>
    </source>
</evidence>
<dbReference type="eggNOG" id="COG2124">
    <property type="taxonomic scope" value="Bacteria"/>
</dbReference>
<evidence type="ECO:0000256" key="8">
    <source>
        <dbReference type="ARBA" id="ARBA00023033"/>
    </source>
</evidence>
<evidence type="ECO:0000259" key="11">
    <source>
        <dbReference type="PROSITE" id="PS51296"/>
    </source>
</evidence>
<organism evidence="12 14">
    <name type="scientific">Flavobacterium hydatis</name>
    <name type="common">Cytophaga aquatilis</name>
    <dbReference type="NCBI Taxonomy" id="991"/>
    <lineage>
        <taxon>Bacteria</taxon>
        <taxon>Pseudomonadati</taxon>
        <taxon>Bacteroidota</taxon>
        <taxon>Flavobacteriia</taxon>
        <taxon>Flavobacteriales</taxon>
        <taxon>Flavobacteriaceae</taxon>
        <taxon>Flavobacterium</taxon>
    </lineage>
</organism>
<reference evidence="13 15" key="2">
    <citation type="submission" date="2016-11" db="EMBL/GenBank/DDBJ databases">
        <title>Whole genomes of Flavobacteriaceae.</title>
        <authorList>
            <person name="Stine C."/>
            <person name="Li C."/>
            <person name="Tadesse D."/>
        </authorList>
    </citation>
    <scope>NUCLEOTIDE SEQUENCE [LARGE SCALE GENOMIC DNA]</scope>
    <source>
        <strain evidence="13 15">ATCC 29551</strain>
    </source>
</reference>
<feature type="domain" description="Rieske" evidence="11">
    <location>
        <begin position="10"/>
        <end position="105"/>
    </location>
</feature>
<dbReference type="InterPro" id="IPR036922">
    <property type="entry name" value="Rieske_2Fe-2S_sf"/>
</dbReference>
<dbReference type="GO" id="GO:0051537">
    <property type="term" value="F:2 iron, 2 sulfur cluster binding"/>
    <property type="evidence" value="ECO:0007669"/>
    <property type="project" value="UniProtKB-KW"/>
</dbReference>
<dbReference type="STRING" id="991.IW20_19855"/>
<dbReference type="EMBL" id="MUGY01000002">
    <property type="protein sequence ID" value="OXA97857.1"/>
    <property type="molecule type" value="Genomic_DNA"/>
</dbReference>
<accession>A0A086A3D3</accession>
<dbReference type="GO" id="GO:0016705">
    <property type="term" value="F:oxidoreductase activity, acting on paired donors, with incorporation or reduction of molecular oxygen"/>
    <property type="evidence" value="ECO:0007669"/>
    <property type="project" value="InterPro"/>
</dbReference>
<evidence type="ECO:0000256" key="9">
    <source>
        <dbReference type="PIRSR" id="PIRSR602401-1"/>
    </source>
</evidence>
<feature type="binding site" description="axial binding residue" evidence="9">
    <location>
        <position position="541"/>
    </location>
    <ligand>
        <name>heme</name>
        <dbReference type="ChEBI" id="CHEBI:30413"/>
    </ligand>
    <ligandPart>
        <name>Fe</name>
        <dbReference type="ChEBI" id="CHEBI:18248"/>
    </ligandPart>
</feature>
<dbReference type="InterPro" id="IPR002401">
    <property type="entry name" value="Cyt_P450_E_grp-I"/>
</dbReference>
<dbReference type="Pfam" id="PF00355">
    <property type="entry name" value="Rieske"/>
    <property type="match status" value="1"/>
</dbReference>
<dbReference type="PRINTS" id="PR00385">
    <property type="entry name" value="P450"/>
</dbReference>
<evidence type="ECO:0000256" key="7">
    <source>
        <dbReference type="ARBA" id="ARBA00023014"/>
    </source>
</evidence>
<reference evidence="12 14" key="1">
    <citation type="submission" date="2014-07" db="EMBL/GenBank/DDBJ databases">
        <title>Genome of Flavobacterium hydatis DSM 2063.</title>
        <authorList>
            <person name="Pipes S.E."/>
            <person name="Stropko S.J."/>
            <person name="Newman J.D."/>
        </authorList>
    </citation>
    <scope>NUCLEOTIDE SEQUENCE [LARGE SCALE GENOMIC DNA]</scope>
    <source>
        <strain evidence="12 14">DSM 2063</strain>
    </source>
</reference>
<evidence type="ECO:0000313" key="15">
    <source>
        <dbReference type="Proteomes" id="UP000198424"/>
    </source>
</evidence>
<evidence type="ECO:0000256" key="3">
    <source>
        <dbReference type="ARBA" id="ARBA00022714"/>
    </source>
</evidence>
<dbReference type="SUPFAM" id="SSF48264">
    <property type="entry name" value="Cytochrome P450"/>
    <property type="match status" value="1"/>
</dbReference>
<proteinExistence type="inferred from homology"/>
<evidence type="ECO:0000313" key="14">
    <source>
        <dbReference type="Proteomes" id="UP000028712"/>
    </source>
</evidence>
<gene>
    <name evidence="13" type="ORF">B0A62_03095</name>
    <name evidence="12" type="ORF">IW20_19855</name>
</gene>
<dbReference type="Proteomes" id="UP000198424">
    <property type="component" value="Unassembled WGS sequence"/>
</dbReference>
<protein>
    <recommendedName>
        <fullName evidence="11">Rieske domain-containing protein</fullName>
    </recommendedName>
</protein>